<dbReference type="AlphaFoldDB" id="A0AAV7QDN0"/>
<dbReference type="EMBL" id="JANPWB010000010">
    <property type="protein sequence ID" value="KAJ1138571.1"/>
    <property type="molecule type" value="Genomic_DNA"/>
</dbReference>
<sequence length="99" mass="10997">MPRVSRRSPPASWCSPLVRAGRGSPSGRGILLPRLSAQDMAFSGGRESSPPSLLHQLHGPPQRGPIAAKRRPQPCAHTTGRRAALPAPVRWWRYRQRQY</sequence>
<keyword evidence="3" id="KW-1185">Reference proteome</keyword>
<comment type="caution">
    <text evidence="2">The sequence shown here is derived from an EMBL/GenBank/DDBJ whole genome shotgun (WGS) entry which is preliminary data.</text>
</comment>
<accession>A0AAV7QDN0</accession>
<feature type="region of interest" description="Disordered" evidence="1">
    <location>
        <begin position="41"/>
        <end position="82"/>
    </location>
</feature>
<gene>
    <name evidence="2" type="ORF">NDU88_004952</name>
</gene>
<proteinExistence type="predicted"/>
<evidence type="ECO:0000313" key="3">
    <source>
        <dbReference type="Proteomes" id="UP001066276"/>
    </source>
</evidence>
<evidence type="ECO:0000313" key="2">
    <source>
        <dbReference type="EMBL" id="KAJ1138571.1"/>
    </source>
</evidence>
<protein>
    <submittedName>
        <fullName evidence="2">Uncharacterized protein</fullName>
    </submittedName>
</protein>
<feature type="region of interest" description="Disordered" evidence="1">
    <location>
        <begin position="1"/>
        <end position="29"/>
    </location>
</feature>
<reference evidence="2" key="1">
    <citation type="journal article" date="2022" name="bioRxiv">
        <title>Sequencing and chromosome-scale assembly of the giantPleurodeles waltlgenome.</title>
        <authorList>
            <person name="Brown T."/>
            <person name="Elewa A."/>
            <person name="Iarovenko S."/>
            <person name="Subramanian E."/>
            <person name="Araus A.J."/>
            <person name="Petzold A."/>
            <person name="Susuki M."/>
            <person name="Suzuki K.-i.T."/>
            <person name="Hayashi T."/>
            <person name="Toyoda A."/>
            <person name="Oliveira C."/>
            <person name="Osipova E."/>
            <person name="Leigh N.D."/>
            <person name="Simon A."/>
            <person name="Yun M.H."/>
        </authorList>
    </citation>
    <scope>NUCLEOTIDE SEQUENCE</scope>
    <source>
        <strain evidence="2">20211129_DDA</strain>
        <tissue evidence="2">Liver</tissue>
    </source>
</reference>
<organism evidence="2 3">
    <name type="scientific">Pleurodeles waltl</name>
    <name type="common">Iberian ribbed newt</name>
    <dbReference type="NCBI Taxonomy" id="8319"/>
    <lineage>
        <taxon>Eukaryota</taxon>
        <taxon>Metazoa</taxon>
        <taxon>Chordata</taxon>
        <taxon>Craniata</taxon>
        <taxon>Vertebrata</taxon>
        <taxon>Euteleostomi</taxon>
        <taxon>Amphibia</taxon>
        <taxon>Batrachia</taxon>
        <taxon>Caudata</taxon>
        <taxon>Salamandroidea</taxon>
        <taxon>Salamandridae</taxon>
        <taxon>Pleurodelinae</taxon>
        <taxon>Pleurodeles</taxon>
    </lineage>
</organism>
<name>A0AAV7QDN0_PLEWA</name>
<dbReference type="Proteomes" id="UP001066276">
    <property type="component" value="Chromosome 6"/>
</dbReference>
<evidence type="ECO:0000256" key="1">
    <source>
        <dbReference type="SAM" id="MobiDB-lite"/>
    </source>
</evidence>